<accession>A0A100JWK6</accession>
<evidence type="ECO:0008006" key="4">
    <source>
        <dbReference type="Google" id="ProtNLM"/>
    </source>
</evidence>
<dbReference type="PROSITE" id="PS51257">
    <property type="entry name" value="PROKAR_LIPOPROTEIN"/>
    <property type="match status" value="1"/>
</dbReference>
<reference evidence="3" key="3">
    <citation type="submission" date="2016-02" db="EMBL/GenBank/DDBJ databases">
        <title>Draft genome of pathogenic Streptomyces sp. in Japan.</title>
        <authorList>
            <person name="Tomihama T."/>
            <person name="Ikenaga M."/>
            <person name="Sakai M."/>
            <person name="Okubo T."/>
            <person name="Ikeda S."/>
        </authorList>
    </citation>
    <scope>NUCLEOTIDE SEQUENCE [LARGE SCALE GENOMIC DNA]</scope>
    <source>
        <strain evidence="3">S58</strain>
    </source>
</reference>
<comment type="caution">
    <text evidence="2">The sequence shown here is derived from an EMBL/GenBank/DDBJ whole genome shotgun (WGS) entry which is preliminary data.</text>
</comment>
<feature type="chain" id="PRO_5038499805" description="Lipoprotein" evidence="1">
    <location>
        <begin position="26"/>
        <end position="173"/>
    </location>
</feature>
<dbReference type="InterPro" id="IPR021903">
    <property type="entry name" value="DUF3515"/>
</dbReference>
<gene>
    <name evidence="2" type="ORF">SsS58_07444</name>
</gene>
<dbReference type="AlphaFoldDB" id="A0A100JWK6"/>
<evidence type="ECO:0000313" key="3">
    <source>
        <dbReference type="Proteomes" id="UP000067448"/>
    </source>
</evidence>
<evidence type="ECO:0000313" key="2">
    <source>
        <dbReference type="EMBL" id="GAQ66999.1"/>
    </source>
</evidence>
<reference evidence="2 3" key="2">
    <citation type="journal article" date="2016" name="Genome Announc.">
        <title>Draft Genome Sequences of Streptomyces scabiei S58, Streptomyces turgidiscabies T45, and Streptomyces acidiscabies a10, the Pathogens of Potato Common Scab, Isolated in Japan.</title>
        <authorList>
            <person name="Tomihama T."/>
            <person name="Nishi Y."/>
            <person name="Sakai M."/>
            <person name="Ikenaga M."/>
            <person name="Okubo T."/>
            <person name="Ikeda S."/>
        </authorList>
    </citation>
    <scope>NUCLEOTIDE SEQUENCE [LARGE SCALE GENOMIC DNA]</scope>
    <source>
        <strain evidence="2 3">S58</strain>
    </source>
</reference>
<dbReference type="EMBL" id="BCMM01000048">
    <property type="protein sequence ID" value="GAQ66999.1"/>
    <property type="molecule type" value="Genomic_DNA"/>
</dbReference>
<reference evidence="3" key="1">
    <citation type="submission" date="2015-11" db="EMBL/GenBank/DDBJ databases">
        <authorList>
            <consortium name="Cross-ministerial Strategic Innovation Promotion Program (SIP) consortium"/>
            <person name="Tomihama T."/>
            <person name="Ikenaga M."/>
            <person name="Sakai M."/>
            <person name="Okubo T."/>
            <person name="Ikeda S."/>
        </authorList>
    </citation>
    <scope>NUCLEOTIDE SEQUENCE [LARGE SCALE GENOMIC DNA]</scope>
    <source>
        <strain evidence="3">S58</strain>
    </source>
</reference>
<name>A0A100JWK6_STRSC</name>
<proteinExistence type="predicted"/>
<dbReference type="Pfam" id="PF12028">
    <property type="entry name" value="DUF3515"/>
    <property type="match status" value="1"/>
</dbReference>
<evidence type="ECO:0000256" key="1">
    <source>
        <dbReference type="SAM" id="SignalP"/>
    </source>
</evidence>
<dbReference type="OrthoDB" id="3213819at2"/>
<dbReference type="RefSeq" id="WP_059084087.1">
    <property type="nucleotide sequence ID" value="NZ_BCMM01000048.1"/>
</dbReference>
<organism evidence="2 3">
    <name type="scientific">Streptomyces scabiei</name>
    <dbReference type="NCBI Taxonomy" id="1930"/>
    <lineage>
        <taxon>Bacteria</taxon>
        <taxon>Bacillati</taxon>
        <taxon>Actinomycetota</taxon>
        <taxon>Actinomycetes</taxon>
        <taxon>Kitasatosporales</taxon>
        <taxon>Streptomycetaceae</taxon>
        <taxon>Streptomyces</taxon>
    </lineage>
</organism>
<protein>
    <recommendedName>
        <fullName evidence="4">Lipoprotein</fullName>
    </recommendedName>
</protein>
<dbReference type="Proteomes" id="UP000067448">
    <property type="component" value="Unassembled WGS sequence"/>
</dbReference>
<keyword evidence="1" id="KW-0732">Signal</keyword>
<sequence length="173" mass="17681">MNSLRHRPTARLGLPVLAVSLIAVAGCSSADDGGSAAVPSPGTAATTLCRKLDGVLPRTVDGLGRRDPRPASALTAGWGDAVIILRCGVPRPPKMADPAVAEGRDDDAVAGAVDGVDWLMEKRDGGAYRFTTANRSVYVEVSVTAERAAEDTSPILVGLAPAIKKAVPEGVAS</sequence>
<feature type="signal peptide" evidence="1">
    <location>
        <begin position="1"/>
        <end position="25"/>
    </location>
</feature>